<dbReference type="InterPro" id="IPR054593">
    <property type="entry name" value="Beta-mannosidase-like_N2"/>
</dbReference>
<dbReference type="InParanoid" id="E4V717"/>
<dbReference type="GO" id="GO:0004553">
    <property type="term" value="F:hydrolase activity, hydrolyzing O-glycosyl compounds"/>
    <property type="evidence" value="ECO:0007669"/>
    <property type="project" value="InterPro"/>
</dbReference>
<feature type="domain" description="Glycoside hydrolase family 2 immunoglobulin-like beta-sandwich" evidence="5">
    <location>
        <begin position="217"/>
        <end position="331"/>
    </location>
</feature>
<dbReference type="InterPro" id="IPR006102">
    <property type="entry name" value="Ig-like_GH2"/>
</dbReference>
<proteinExistence type="inferred from homology"/>
<organism evidence="9">
    <name type="scientific">Arthroderma gypseum (strain ATCC MYA-4604 / CBS 118893)</name>
    <name type="common">Microsporum gypseum</name>
    <dbReference type="NCBI Taxonomy" id="535722"/>
    <lineage>
        <taxon>Eukaryota</taxon>
        <taxon>Fungi</taxon>
        <taxon>Dikarya</taxon>
        <taxon>Ascomycota</taxon>
        <taxon>Pezizomycotina</taxon>
        <taxon>Eurotiomycetes</taxon>
        <taxon>Eurotiomycetidae</taxon>
        <taxon>Onygenales</taxon>
        <taxon>Arthrodermataceae</taxon>
        <taxon>Nannizzia</taxon>
    </lineage>
</organism>
<dbReference type="EMBL" id="DS989831">
    <property type="protein sequence ID" value="EFQ96883.1"/>
    <property type="molecule type" value="Genomic_DNA"/>
</dbReference>
<feature type="domain" description="Beta-mannosidase-like galactose-binding" evidence="7">
    <location>
        <begin position="62"/>
        <end position="178"/>
    </location>
</feature>
<keyword evidence="9" id="KW-1185">Reference proteome</keyword>
<name>E4V717_ARTGP</name>
<dbReference type="SUPFAM" id="SSF51445">
    <property type="entry name" value="(Trans)glycosidases"/>
    <property type="match status" value="1"/>
</dbReference>
<keyword evidence="3" id="KW-0326">Glycosidase</keyword>
<dbReference type="Gene3D" id="2.60.40.10">
    <property type="entry name" value="Immunoglobulins"/>
    <property type="match status" value="3"/>
</dbReference>
<evidence type="ECO:0000259" key="7">
    <source>
        <dbReference type="Pfam" id="PF22666"/>
    </source>
</evidence>
<evidence type="ECO:0000259" key="5">
    <source>
        <dbReference type="Pfam" id="PF00703"/>
    </source>
</evidence>
<dbReference type="eggNOG" id="KOG2230">
    <property type="taxonomic scope" value="Eukaryota"/>
</dbReference>
<keyword evidence="4" id="KW-0732">Signal</keyword>
<keyword evidence="2" id="KW-0378">Hydrolase</keyword>
<dbReference type="InterPro" id="IPR013783">
    <property type="entry name" value="Ig-like_fold"/>
</dbReference>
<dbReference type="PANTHER" id="PTHR43536">
    <property type="entry name" value="MANNOSYLGLYCOPROTEIN ENDO-BETA-MANNOSIDASE"/>
    <property type="match status" value="1"/>
</dbReference>
<evidence type="ECO:0000313" key="8">
    <source>
        <dbReference type="EMBL" id="EFQ96883.1"/>
    </source>
</evidence>
<dbReference type="Pfam" id="PF18368">
    <property type="entry name" value="Ig_GlcNase"/>
    <property type="match status" value="1"/>
</dbReference>
<evidence type="ECO:0000256" key="3">
    <source>
        <dbReference type="ARBA" id="ARBA00023295"/>
    </source>
</evidence>
<dbReference type="Pfam" id="PF00703">
    <property type="entry name" value="Glyco_hydro_2"/>
    <property type="match status" value="1"/>
</dbReference>
<accession>E4V717</accession>
<sequence>MQTILQLAATSALLLASAVSALSISQPLVSAAGQHGIIPGWHLQSERHVSSNLSFLSSPGADVSSWYRVGSRGTVMAGLLENNVYNESHLFFSDNFKSLPDADFRDVAWLYREQFTLQPMSGQYFTLHTHGISSKGDIYLNGQLIASKDVQAGSYAGHQYDVTRHVRRGENCLLIKAYHTNYLRDLALGFVDWNPYPPDNGTGVWRDVEFSQSGPIRLSSPRVTTDFVPGANINSAKLTVKTDVRNIGKQTVTASIRGFIEGAYSQRRPISAPFTLNPGEGKTIEMSITIKNPKIWWPASWGDQPLYTAQISAFIGRSRSDGPKRRRFGIRHIESRVNDQDTVEFKVNGNPFFVMGAGYSSDIFLRFTAERITAIFQYILDMGMNTVRLEGKQEHPELYDIADKMGLMIISGWECCDHWEGWTYNTEGFGQPWTEVDYPIANSSMLHEAEMMQTHPSVLAFLVGSDYWPNDRATKIYADALKRMDWNAAVISSAAKRGFPKLLGPSGMKMDGPYDWVPPSYWYGDKLGAAGAGGFGSELGSGVGTPEIRSLKKFLSAEDMNDLWTQPNKILYHMSAGVSQFRDRGIYNKALYARYGEPKSLEDYSLKAQLMDYEATRSEYEAYVAYKSNSNPTSGLIYWMLNPAWPNLHWALFDYYLKPMASYFGTKTGARIEHAVFDYREKVVYLINHSLSRSGARSVTADLIDIDGKSMGHSITKANTIPLRSQKLSNISGLDKVKDVAFLRLLLKDNTGKALSRNVYWLPQKEDVLDWGNSTWYHTPVTKYADLKSLSKLRKANVNVDVSIHGRKKLRVTLQNRSSHPAFFIRLSLLDKATGDEVTPVFWEDNYVTLWPHERLVLEVTYPRTNKVELEVSGYNVEKKMV</sequence>
<feature type="chain" id="PRO_5003191038" evidence="4">
    <location>
        <begin position="22"/>
        <end position="882"/>
    </location>
</feature>
<dbReference type="HOGENOM" id="CLU_005015_2_4_1"/>
<protein>
    <submittedName>
        <fullName evidence="8">Exo-beta-D-glucosaminidase</fullName>
    </submittedName>
</protein>
<dbReference type="InterPro" id="IPR036156">
    <property type="entry name" value="Beta-gal/glucu_dom_sf"/>
</dbReference>
<evidence type="ECO:0000313" key="9">
    <source>
        <dbReference type="Proteomes" id="UP000002669"/>
    </source>
</evidence>
<dbReference type="SUPFAM" id="SSF49303">
    <property type="entry name" value="beta-Galactosidase/glucuronidase domain"/>
    <property type="match status" value="3"/>
</dbReference>
<dbReference type="Gene3D" id="2.60.120.260">
    <property type="entry name" value="Galactose-binding domain-like"/>
    <property type="match status" value="1"/>
</dbReference>
<evidence type="ECO:0000256" key="1">
    <source>
        <dbReference type="ARBA" id="ARBA00007401"/>
    </source>
</evidence>
<reference evidence="9" key="1">
    <citation type="journal article" date="2012" name="MBio">
        <title>Comparative genome analysis of Trichophyton rubrum and related dermatophytes reveals candidate genes involved in infection.</title>
        <authorList>
            <person name="Martinez D.A."/>
            <person name="Oliver B.G."/>
            <person name="Graeser Y."/>
            <person name="Goldberg J.M."/>
            <person name="Li W."/>
            <person name="Martinez-Rossi N.M."/>
            <person name="Monod M."/>
            <person name="Shelest E."/>
            <person name="Barton R.C."/>
            <person name="Birch E."/>
            <person name="Brakhage A.A."/>
            <person name="Chen Z."/>
            <person name="Gurr S.J."/>
            <person name="Heiman D."/>
            <person name="Heitman J."/>
            <person name="Kosti I."/>
            <person name="Rossi A."/>
            <person name="Saif S."/>
            <person name="Samalova M."/>
            <person name="Saunders C.W."/>
            <person name="Shea T."/>
            <person name="Summerbell R.C."/>
            <person name="Xu J."/>
            <person name="Young S."/>
            <person name="Zeng Q."/>
            <person name="Birren B.W."/>
            <person name="Cuomo C.A."/>
            <person name="White T.C."/>
        </authorList>
    </citation>
    <scope>NUCLEOTIDE SEQUENCE [LARGE SCALE GENOMIC DNA]</scope>
    <source>
        <strain evidence="9">ATCC MYA-4604 / CBS 118893</strain>
    </source>
</reference>
<dbReference type="STRING" id="535722.E4V717"/>
<dbReference type="GO" id="GO:0005975">
    <property type="term" value="P:carbohydrate metabolic process"/>
    <property type="evidence" value="ECO:0007669"/>
    <property type="project" value="InterPro"/>
</dbReference>
<feature type="signal peptide" evidence="4">
    <location>
        <begin position="1"/>
        <end position="21"/>
    </location>
</feature>
<dbReference type="InterPro" id="IPR043534">
    <property type="entry name" value="EBDG/EBM"/>
</dbReference>
<dbReference type="InterPro" id="IPR041351">
    <property type="entry name" value="Ig_GlcNase"/>
</dbReference>
<dbReference type="OMA" id="AWPNLHW"/>
<evidence type="ECO:0000256" key="2">
    <source>
        <dbReference type="ARBA" id="ARBA00022801"/>
    </source>
</evidence>
<dbReference type="VEuPathDB" id="FungiDB:MGYG_08806"/>
<dbReference type="AlphaFoldDB" id="E4V717"/>
<dbReference type="Gene3D" id="3.20.20.80">
    <property type="entry name" value="Glycosidases"/>
    <property type="match status" value="1"/>
</dbReference>
<dbReference type="RefSeq" id="XP_003169260.1">
    <property type="nucleotide sequence ID" value="XM_003169212.1"/>
</dbReference>
<evidence type="ECO:0000256" key="4">
    <source>
        <dbReference type="SAM" id="SignalP"/>
    </source>
</evidence>
<dbReference type="GeneID" id="10024405"/>
<dbReference type="OrthoDB" id="408532at2759"/>
<dbReference type="InterPro" id="IPR008979">
    <property type="entry name" value="Galactose-bd-like_sf"/>
</dbReference>
<comment type="similarity">
    <text evidence="1">Belongs to the glycosyl hydrolase 2 family.</text>
</comment>
<dbReference type="SUPFAM" id="SSF49785">
    <property type="entry name" value="Galactose-binding domain-like"/>
    <property type="match status" value="1"/>
</dbReference>
<gene>
    <name evidence="8" type="ORF">MGYG_08806</name>
</gene>
<dbReference type="Proteomes" id="UP000002669">
    <property type="component" value="Unassembled WGS sequence"/>
</dbReference>
<evidence type="ECO:0000259" key="6">
    <source>
        <dbReference type="Pfam" id="PF18368"/>
    </source>
</evidence>
<dbReference type="InterPro" id="IPR017853">
    <property type="entry name" value="GH"/>
</dbReference>
<dbReference type="Pfam" id="PF22666">
    <property type="entry name" value="Glyco_hydro_2_N2"/>
    <property type="match status" value="1"/>
</dbReference>
<dbReference type="PANTHER" id="PTHR43536:SF1">
    <property type="entry name" value="MANNOSYLGLYCOPROTEIN ENDO-BETA-MANNOSIDASE"/>
    <property type="match status" value="1"/>
</dbReference>
<feature type="domain" description="Exo-beta-D-glucosaminidase Ig-fold" evidence="6">
    <location>
        <begin position="776"/>
        <end position="877"/>
    </location>
</feature>